<dbReference type="GO" id="GO:0017111">
    <property type="term" value="F:ribonucleoside triphosphate phosphatase activity"/>
    <property type="evidence" value="ECO:0007669"/>
    <property type="project" value="InterPro"/>
</dbReference>
<name>A0A397PEG0_9HYPH</name>
<dbReference type="CDD" id="cd00515">
    <property type="entry name" value="HAM1"/>
    <property type="match status" value="1"/>
</dbReference>
<dbReference type="OrthoDB" id="9807456at2"/>
<feature type="binding site" evidence="10">
    <location>
        <position position="46"/>
    </location>
    <ligand>
        <name>Mg(2+)</name>
        <dbReference type="ChEBI" id="CHEBI:18420"/>
    </ligand>
</feature>
<dbReference type="HAMAP" id="MF_01405">
    <property type="entry name" value="Non_canon_purine_NTPase"/>
    <property type="match status" value="1"/>
</dbReference>
<comment type="catalytic activity">
    <reaction evidence="10">
        <text>ITP + H2O = IMP + diphosphate + H(+)</text>
        <dbReference type="Rhea" id="RHEA:29399"/>
        <dbReference type="ChEBI" id="CHEBI:15377"/>
        <dbReference type="ChEBI" id="CHEBI:15378"/>
        <dbReference type="ChEBI" id="CHEBI:33019"/>
        <dbReference type="ChEBI" id="CHEBI:58053"/>
        <dbReference type="ChEBI" id="CHEBI:61402"/>
        <dbReference type="EC" id="3.6.1.66"/>
    </reaction>
</comment>
<comment type="catalytic activity">
    <reaction evidence="8 10">
        <text>dITP + H2O = dIMP + diphosphate + H(+)</text>
        <dbReference type="Rhea" id="RHEA:28342"/>
        <dbReference type="ChEBI" id="CHEBI:15377"/>
        <dbReference type="ChEBI" id="CHEBI:15378"/>
        <dbReference type="ChEBI" id="CHEBI:33019"/>
        <dbReference type="ChEBI" id="CHEBI:61194"/>
        <dbReference type="ChEBI" id="CHEBI:61382"/>
        <dbReference type="EC" id="3.6.1.66"/>
    </reaction>
</comment>
<evidence type="ECO:0000256" key="7">
    <source>
        <dbReference type="ARBA" id="ARBA00023080"/>
    </source>
</evidence>
<accession>A0A397PEG0</accession>
<dbReference type="AlphaFoldDB" id="A0A397PEG0"/>
<comment type="similarity">
    <text evidence="1 10 11">Belongs to the HAM1 NTPase family.</text>
</comment>
<evidence type="ECO:0000256" key="8">
    <source>
        <dbReference type="ARBA" id="ARBA00051875"/>
    </source>
</evidence>
<reference evidence="12 13" key="1">
    <citation type="submission" date="2018-08" db="EMBL/GenBank/DDBJ databases">
        <title>Genomic Encyclopedia of Archaeal and Bacterial Type Strains, Phase II (KMG-II): from individual species to whole genera.</title>
        <authorList>
            <person name="Goeker M."/>
        </authorList>
    </citation>
    <scope>NUCLEOTIDE SEQUENCE [LARGE SCALE GENOMIC DNA]</scope>
    <source>
        <strain evidence="12 13">DSM 5002</strain>
    </source>
</reference>
<protein>
    <recommendedName>
        <fullName evidence="10">dITP/XTP pyrophosphatase</fullName>
        <ecNumber evidence="10">3.6.1.66</ecNumber>
    </recommendedName>
    <alternativeName>
        <fullName evidence="10">Non-canonical purine NTP pyrophosphatase</fullName>
    </alternativeName>
    <alternativeName>
        <fullName evidence="10">Non-standard purine NTP pyrophosphatase</fullName>
    </alternativeName>
    <alternativeName>
        <fullName evidence="10">Nucleoside-triphosphate diphosphatase</fullName>
    </alternativeName>
    <alternativeName>
        <fullName evidence="10">Nucleoside-triphosphate pyrophosphatase</fullName>
        <shortName evidence="10">NTPase</shortName>
    </alternativeName>
</protein>
<feature type="active site" description="Proton acceptor" evidence="10">
    <location>
        <position position="75"/>
    </location>
</feature>
<feature type="binding site" evidence="10">
    <location>
        <position position="184"/>
    </location>
    <ligand>
        <name>substrate</name>
    </ligand>
</feature>
<organism evidence="12 13">
    <name type="scientific">Dichotomicrobium thermohalophilum</name>
    <dbReference type="NCBI Taxonomy" id="933063"/>
    <lineage>
        <taxon>Bacteria</taxon>
        <taxon>Pseudomonadati</taxon>
        <taxon>Pseudomonadota</taxon>
        <taxon>Alphaproteobacteria</taxon>
        <taxon>Hyphomicrobiales</taxon>
        <taxon>Hyphomicrobiaceae</taxon>
        <taxon>Dichotomicrobium</taxon>
    </lineage>
</organism>
<keyword evidence="5 10" id="KW-0378">Hydrolase</keyword>
<dbReference type="Pfam" id="PF01725">
    <property type="entry name" value="Ham1p_like"/>
    <property type="match status" value="1"/>
</dbReference>
<evidence type="ECO:0000256" key="10">
    <source>
        <dbReference type="HAMAP-Rule" id="MF_01405"/>
    </source>
</evidence>
<evidence type="ECO:0000256" key="11">
    <source>
        <dbReference type="RuleBase" id="RU003781"/>
    </source>
</evidence>
<dbReference type="InterPro" id="IPR002637">
    <property type="entry name" value="RdgB/HAM1"/>
</dbReference>
<comment type="cofactor">
    <cofactor evidence="10">
        <name>Mg(2+)</name>
        <dbReference type="ChEBI" id="CHEBI:18420"/>
    </cofactor>
    <text evidence="10">Binds 1 Mg(2+) ion per subunit.</text>
</comment>
<evidence type="ECO:0000256" key="2">
    <source>
        <dbReference type="ARBA" id="ARBA00011738"/>
    </source>
</evidence>
<dbReference type="EMBL" id="QXDF01000003">
    <property type="protein sequence ID" value="RIA47402.1"/>
    <property type="molecule type" value="Genomic_DNA"/>
</dbReference>
<sequence>MAEAPASRKLVIASHNPGKVREIRDLLAPLGFDIISAGEAGAPEPEETGHTFAQNALIKAEACMTATGLPALADDSGLEVDALGGAPGIYAARWAGPEKDFGVAMERVERELQQAGAKTLQDRRANFACALALAGTDDCYHIFIGRVFGHLVWPPRGDRGFGYDPIFVPDGYDITFGEMDPAEKHRISHRAAAFAKLVAHLRRTETTL</sequence>
<dbReference type="PANTHER" id="PTHR11067">
    <property type="entry name" value="INOSINE TRIPHOSPHATE PYROPHOSPHATASE/HAM1 PROTEIN"/>
    <property type="match status" value="1"/>
</dbReference>
<comment type="function">
    <text evidence="10">Pyrophosphatase that catalyzes the hydrolysis of nucleoside triphosphates to their monophosphate derivatives, with a high preference for the non-canonical purine nucleotides XTP (xanthosine triphosphate), dITP (deoxyinosine triphosphate) and ITP. Seems to function as a house-cleaning enzyme that removes non-canonical purine nucleotides from the nucleotide pool, thus preventing their incorporation into DNA/RNA and avoiding chromosomal lesions.</text>
</comment>
<evidence type="ECO:0000256" key="1">
    <source>
        <dbReference type="ARBA" id="ARBA00008023"/>
    </source>
</evidence>
<dbReference type="GO" id="GO:0046872">
    <property type="term" value="F:metal ion binding"/>
    <property type="evidence" value="ECO:0007669"/>
    <property type="project" value="UniProtKB-KW"/>
</dbReference>
<dbReference type="GO" id="GO:0009146">
    <property type="term" value="P:purine nucleoside triphosphate catabolic process"/>
    <property type="evidence" value="ECO:0007669"/>
    <property type="project" value="UniProtKB-UniRule"/>
</dbReference>
<dbReference type="FunFam" id="3.90.950.10:FF:000001">
    <property type="entry name" value="dITP/XTP pyrophosphatase"/>
    <property type="match status" value="1"/>
</dbReference>
<evidence type="ECO:0000313" key="13">
    <source>
        <dbReference type="Proteomes" id="UP000266273"/>
    </source>
</evidence>
<evidence type="ECO:0000256" key="4">
    <source>
        <dbReference type="ARBA" id="ARBA00022741"/>
    </source>
</evidence>
<dbReference type="RefSeq" id="WP_119062276.1">
    <property type="nucleotide sequence ID" value="NZ_QXDF01000003.1"/>
</dbReference>
<dbReference type="GO" id="GO:0036220">
    <property type="term" value="F:ITP diphosphatase activity"/>
    <property type="evidence" value="ECO:0007669"/>
    <property type="project" value="UniProtKB-UniRule"/>
</dbReference>
<dbReference type="Proteomes" id="UP000266273">
    <property type="component" value="Unassembled WGS sequence"/>
</dbReference>
<dbReference type="SUPFAM" id="SSF52972">
    <property type="entry name" value="ITPase-like"/>
    <property type="match status" value="1"/>
</dbReference>
<dbReference type="InterPro" id="IPR029001">
    <property type="entry name" value="ITPase-like_fam"/>
</dbReference>
<evidence type="ECO:0000256" key="9">
    <source>
        <dbReference type="ARBA" id="ARBA00052017"/>
    </source>
</evidence>
<evidence type="ECO:0000256" key="5">
    <source>
        <dbReference type="ARBA" id="ARBA00022801"/>
    </source>
</evidence>
<dbReference type="GO" id="GO:0036222">
    <property type="term" value="F:XTP diphosphatase activity"/>
    <property type="evidence" value="ECO:0007669"/>
    <property type="project" value="UniProtKB-UniRule"/>
</dbReference>
<dbReference type="InterPro" id="IPR020922">
    <property type="entry name" value="dITP/XTP_pyrophosphatase"/>
</dbReference>
<dbReference type="GO" id="GO:0035870">
    <property type="term" value="F:dITP diphosphatase activity"/>
    <property type="evidence" value="ECO:0007669"/>
    <property type="project" value="UniProtKB-UniRule"/>
</dbReference>
<keyword evidence="13" id="KW-1185">Reference proteome</keyword>
<evidence type="ECO:0000256" key="3">
    <source>
        <dbReference type="ARBA" id="ARBA00022723"/>
    </source>
</evidence>
<keyword evidence="4 10" id="KW-0547">Nucleotide-binding</keyword>
<gene>
    <name evidence="12" type="ORF">BXY53_2481</name>
</gene>
<keyword evidence="6 10" id="KW-0460">Magnesium</keyword>
<comment type="catalytic activity">
    <reaction evidence="9 10">
        <text>XTP + H2O = XMP + diphosphate + H(+)</text>
        <dbReference type="Rhea" id="RHEA:28610"/>
        <dbReference type="ChEBI" id="CHEBI:15377"/>
        <dbReference type="ChEBI" id="CHEBI:15378"/>
        <dbReference type="ChEBI" id="CHEBI:33019"/>
        <dbReference type="ChEBI" id="CHEBI:57464"/>
        <dbReference type="ChEBI" id="CHEBI:61314"/>
        <dbReference type="EC" id="3.6.1.66"/>
    </reaction>
</comment>
<dbReference type="Gene3D" id="3.90.950.10">
    <property type="match status" value="1"/>
</dbReference>
<dbReference type="GO" id="GO:0005829">
    <property type="term" value="C:cytosol"/>
    <property type="evidence" value="ECO:0007669"/>
    <property type="project" value="TreeGrafter"/>
</dbReference>
<keyword evidence="3 10" id="KW-0479">Metal-binding</keyword>
<feature type="binding site" evidence="10">
    <location>
        <position position="75"/>
    </location>
    <ligand>
        <name>Mg(2+)</name>
        <dbReference type="ChEBI" id="CHEBI:18420"/>
    </ligand>
</feature>
<dbReference type="NCBIfam" id="TIGR00042">
    <property type="entry name" value="RdgB/HAM1 family non-canonical purine NTP pyrophosphatase"/>
    <property type="match status" value="1"/>
</dbReference>
<dbReference type="EC" id="3.6.1.66" evidence="10"/>
<keyword evidence="7 10" id="KW-0546">Nucleotide metabolism</keyword>
<comment type="subunit">
    <text evidence="2 10">Homodimer.</text>
</comment>
<dbReference type="GO" id="GO:0000166">
    <property type="term" value="F:nucleotide binding"/>
    <property type="evidence" value="ECO:0007669"/>
    <property type="project" value="UniProtKB-KW"/>
</dbReference>
<evidence type="ECO:0000256" key="6">
    <source>
        <dbReference type="ARBA" id="ARBA00022842"/>
    </source>
</evidence>
<feature type="binding site" evidence="10">
    <location>
        <begin position="189"/>
        <end position="190"/>
    </location>
    <ligand>
        <name>substrate</name>
    </ligand>
</feature>
<feature type="binding site" evidence="10">
    <location>
        <begin position="161"/>
        <end position="164"/>
    </location>
    <ligand>
        <name>substrate</name>
    </ligand>
</feature>
<proteinExistence type="inferred from homology"/>
<comment type="caution">
    <text evidence="12">The sequence shown here is derived from an EMBL/GenBank/DDBJ whole genome shotgun (WGS) entry which is preliminary data.</text>
</comment>
<evidence type="ECO:0000313" key="12">
    <source>
        <dbReference type="EMBL" id="RIA47402.1"/>
    </source>
</evidence>
<dbReference type="PANTHER" id="PTHR11067:SF9">
    <property type="entry name" value="INOSINE TRIPHOSPHATE PYROPHOSPHATASE"/>
    <property type="match status" value="1"/>
</dbReference>
<feature type="binding site" evidence="10">
    <location>
        <position position="76"/>
    </location>
    <ligand>
        <name>substrate</name>
    </ligand>
</feature>
<dbReference type="GO" id="GO:0009117">
    <property type="term" value="P:nucleotide metabolic process"/>
    <property type="evidence" value="ECO:0007669"/>
    <property type="project" value="UniProtKB-KW"/>
</dbReference>
<feature type="binding site" evidence="10">
    <location>
        <begin position="14"/>
        <end position="19"/>
    </location>
    <ligand>
        <name>substrate</name>
    </ligand>
</feature>